<evidence type="ECO:0000313" key="2">
    <source>
        <dbReference type="EMBL" id="KAF2892368.1"/>
    </source>
</evidence>
<keyword evidence="3" id="KW-1185">Reference proteome</keyword>
<sequence length="98" mass="10869">MAATKNNINLLDLGAHLEAILSQRSRETGDETEGYNRQAEGIDDNSTRGNSNVTAFDAVQKGFDKEGNSNEKDNQGFEEITQKTPDDYFTRALEPDEV</sequence>
<protein>
    <submittedName>
        <fullName evidence="2">Uncharacterized protein</fullName>
    </submittedName>
</protein>
<evidence type="ECO:0000313" key="3">
    <source>
        <dbReference type="Proteomes" id="UP000801492"/>
    </source>
</evidence>
<evidence type="ECO:0000256" key="1">
    <source>
        <dbReference type="SAM" id="MobiDB-lite"/>
    </source>
</evidence>
<organism evidence="2 3">
    <name type="scientific">Ignelater luminosus</name>
    <name type="common">Cucubano</name>
    <name type="synonym">Pyrophorus luminosus</name>
    <dbReference type="NCBI Taxonomy" id="2038154"/>
    <lineage>
        <taxon>Eukaryota</taxon>
        <taxon>Metazoa</taxon>
        <taxon>Ecdysozoa</taxon>
        <taxon>Arthropoda</taxon>
        <taxon>Hexapoda</taxon>
        <taxon>Insecta</taxon>
        <taxon>Pterygota</taxon>
        <taxon>Neoptera</taxon>
        <taxon>Endopterygota</taxon>
        <taxon>Coleoptera</taxon>
        <taxon>Polyphaga</taxon>
        <taxon>Elateriformia</taxon>
        <taxon>Elateroidea</taxon>
        <taxon>Elateridae</taxon>
        <taxon>Agrypninae</taxon>
        <taxon>Pyrophorini</taxon>
        <taxon>Ignelater</taxon>
    </lineage>
</organism>
<gene>
    <name evidence="2" type="ORF">ILUMI_13804</name>
</gene>
<name>A0A8K0CX38_IGNLU</name>
<feature type="compositionally biased region" description="Basic and acidic residues" evidence="1">
    <location>
        <begin position="62"/>
        <end position="89"/>
    </location>
</feature>
<dbReference type="EMBL" id="VTPC01008777">
    <property type="protein sequence ID" value="KAF2892368.1"/>
    <property type="molecule type" value="Genomic_DNA"/>
</dbReference>
<dbReference type="Proteomes" id="UP000801492">
    <property type="component" value="Unassembled WGS sequence"/>
</dbReference>
<feature type="region of interest" description="Disordered" evidence="1">
    <location>
        <begin position="24"/>
        <end position="98"/>
    </location>
</feature>
<comment type="caution">
    <text evidence="2">The sequence shown here is derived from an EMBL/GenBank/DDBJ whole genome shotgun (WGS) entry which is preliminary data.</text>
</comment>
<dbReference type="AlphaFoldDB" id="A0A8K0CX38"/>
<reference evidence="2" key="1">
    <citation type="submission" date="2019-08" db="EMBL/GenBank/DDBJ databases">
        <title>The genome of the North American firefly Photinus pyralis.</title>
        <authorList>
            <consortium name="Photinus pyralis genome working group"/>
            <person name="Fallon T.R."/>
            <person name="Sander Lower S.E."/>
            <person name="Weng J.-K."/>
        </authorList>
    </citation>
    <scope>NUCLEOTIDE SEQUENCE</scope>
    <source>
        <strain evidence="2">TRF0915ILg1</strain>
        <tissue evidence="2">Whole body</tissue>
    </source>
</reference>
<accession>A0A8K0CX38</accession>
<proteinExistence type="predicted"/>